<dbReference type="SUPFAM" id="SSF53474">
    <property type="entry name" value="alpha/beta-Hydrolases"/>
    <property type="match status" value="1"/>
</dbReference>
<comment type="function">
    <text evidence="6">Epoxide hydrolase involved in the biosynthesis of cucurbitacin and mogroside tetracyclic triterpene natural products (e.g. siamenoside I and mogrosides IV, V and VI). Cucurbitacins have cytotoxic properties and exhibit deterrent taste as a defense barrier against herbivores. Mogrosides are nonsugar highly oxygenated compounds used as high-intensity zero-calorie sweeteners; they also possess pharmacological properties such as regulating immunity, lowering blood sugar and lipid levels, protecting the liver, and acting as antioxidants and antitumor agents. Catalyzes the hydrolysis of aromatic epoxide-containing substrates, such as the conversion of 24,25-epoxycucurbitadienol to 24,25-dihydroxycucurbitadienol.</text>
</comment>
<comment type="catalytic activity">
    <reaction evidence="5">
        <text>an epoxide + H2O = an ethanediol</text>
        <dbReference type="Rhea" id="RHEA:19037"/>
        <dbReference type="ChEBI" id="CHEBI:15377"/>
        <dbReference type="ChEBI" id="CHEBI:32955"/>
        <dbReference type="ChEBI" id="CHEBI:140594"/>
        <dbReference type="EC" id="3.3.2.10"/>
    </reaction>
    <physiologicalReaction direction="left-to-right" evidence="5">
        <dbReference type="Rhea" id="RHEA:19038"/>
    </physiologicalReaction>
</comment>
<dbReference type="InterPro" id="IPR029058">
    <property type="entry name" value="AB_hydrolase_fold"/>
</dbReference>
<dbReference type="Gramene" id="Kaladp0076s0300.1.v1.1">
    <property type="protein sequence ID" value="Kaladp0076s0300.1.v1.1"/>
    <property type="gene ID" value="Kaladp0076s0300.v1.1"/>
</dbReference>
<comment type="pathway">
    <text evidence="1">Secondary metabolite biosynthesis; terpenoid biosynthesis.</text>
</comment>
<reference evidence="9" key="1">
    <citation type="submission" date="2021-01" db="UniProtKB">
        <authorList>
            <consortium name="EnsemblPlants"/>
        </authorList>
    </citation>
    <scope>IDENTIFICATION</scope>
</reference>
<evidence type="ECO:0000256" key="3">
    <source>
        <dbReference type="ARBA" id="ARBA00022801"/>
    </source>
</evidence>
<evidence type="ECO:0000313" key="10">
    <source>
        <dbReference type="Proteomes" id="UP000594263"/>
    </source>
</evidence>
<dbReference type="PANTHER" id="PTHR43329">
    <property type="entry name" value="EPOXIDE HYDROLASE"/>
    <property type="match status" value="1"/>
</dbReference>
<evidence type="ECO:0000256" key="1">
    <source>
        <dbReference type="ARBA" id="ARBA00004721"/>
    </source>
</evidence>
<proteinExistence type="inferred from homology"/>
<dbReference type="Proteomes" id="UP000594263">
    <property type="component" value="Unplaced"/>
</dbReference>
<evidence type="ECO:0000313" key="9">
    <source>
        <dbReference type="EnsemblPlants" id="Kaladp0076s0300.1.v1.1"/>
    </source>
</evidence>
<dbReference type="OMA" id="MEGIKHQ"/>
<keyword evidence="10" id="KW-1185">Reference proteome</keyword>
<organism evidence="9 10">
    <name type="scientific">Kalanchoe fedtschenkoi</name>
    <name type="common">Lavender scallops</name>
    <name type="synonym">South American air plant</name>
    <dbReference type="NCBI Taxonomy" id="63787"/>
    <lineage>
        <taxon>Eukaryota</taxon>
        <taxon>Viridiplantae</taxon>
        <taxon>Streptophyta</taxon>
        <taxon>Embryophyta</taxon>
        <taxon>Tracheophyta</taxon>
        <taxon>Spermatophyta</taxon>
        <taxon>Magnoliopsida</taxon>
        <taxon>eudicotyledons</taxon>
        <taxon>Gunneridae</taxon>
        <taxon>Pentapetalae</taxon>
        <taxon>Saxifragales</taxon>
        <taxon>Crassulaceae</taxon>
        <taxon>Kalanchoe</taxon>
    </lineage>
</organism>
<evidence type="ECO:0000256" key="5">
    <source>
        <dbReference type="ARBA" id="ARBA00051067"/>
    </source>
</evidence>
<dbReference type="PRINTS" id="PR00412">
    <property type="entry name" value="EPOXHYDRLASE"/>
</dbReference>
<comment type="similarity">
    <text evidence="4">Belongs to the AB hydrolase superfamily. Epoxide hydrolase family.</text>
</comment>
<dbReference type="AlphaFoldDB" id="A0A7N0UQT7"/>
<dbReference type="InterPro" id="IPR000073">
    <property type="entry name" value="AB_hydrolase_1"/>
</dbReference>
<dbReference type="InterPro" id="IPR000639">
    <property type="entry name" value="Epox_hydrolase-like"/>
</dbReference>
<dbReference type="GO" id="GO:0004301">
    <property type="term" value="F:epoxide hydrolase activity"/>
    <property type="evidence" value="ECO:0007669"/>
    <property type="project" value="UniProtKB-EC"/>
</dbReference>
<sequence>MDSIEHKTLKLNGINMHVAEKGSGQVILFIHGFPELWYSWRHQILSLSQLGYRCVAPDLRGFGDTDVPQGVQNYTIFHIVGDLVALLDTVAPDQMVFVVGHDWGAQVAWQLSLYRPDKVKALVNLSVAYSPRTATAKPVAVMRQAYGDDFYICKIQEPGVMEAEFAELGTKRVIEEFLAYTSRSPLSFQKGNLFGHPNDTEIVLPDWVTDEVIDYYTTKFTKTGFTGGFNYYRAINLNWELNAPWTGCPVKVPTKFIVGDMDTVYYTLGANKYINSPAFKKNVPLLEEVVVMKGVTHWIQEEKPEEVTKYIYDFFQKF</sequence>
<dbReference type="EC" id="3.3.2.10" evidence="2"/>
<evidence type="ECO:0000256" key="7">
    <source>
        <dbReference type="ARBA" id="ARBA00093212"/>
    </source>
</evidence>
<name>A0A7N0UQT7_KALFE</name>
<protein>
    <recommendedName>
        <fullName evidence="2">soluble epoxide hydrolase</fullName>
        <ecNumber evidence="2">3.3.2.10</ecNumber>
    </recommendedName>
</protein>
<dbReference type="PRINTS" id="PR00111">
    <property type="entry name" value="ABHYDROLASE"/>
</dbReference>
<evidence type="ECO:0000256" key="6">
    <source>
        <dbReference type="ARBA" id="ARBA00058358"/>
    </source>
</evidence>
<evidence type="ECO:0000256" key="4">
    <source>
        <dbReference type="ARBA" id="ARBA00038334"/>
    </source>
</evidence>
<dbReference type="EnsemblPlants" id="Kaladp0076s0300.1.v1.1">
    <property type="protein sequence ID" value="Kaladp0076s0300.1.v1.1"/>
    <property type="gene ID" value="Kaladp0076s0300.v1.1"/>
</dbReference>
<evidence type="ECO:0000259" key="8">
    <source>
        <dbReference type="Pfam" id="PF00561"/>
    </source>
</evidence>
<evidence type="ECO:0000256" key="2">
    <source>
        <dbReference type="ARBA" id="ARBA00013006"/>
    </source>
</evidence>
<dbReference type="Gene3D" id="3.40.50.1820">
    <property type="entry name" value="alpha/beta hydrolase"/>
    <property type="match status" value="1"/>
</dbReference>
<accession>A0A7N0UQT7</accession>
<comment type="catalytic activity">
    <reaction evidence="7">
        <text>(24S)-24,25-epoxycucurbitadienol + H2O = (24R)-24,25-dihydroxycucurbitadienol</text>
        <dbReference type="Rhea" id="RHEA:81855"/>
        <dbReference type="ChEBI" id="CHEBI:15377"/>
        <dbReference type="ChEBI" id="CHEBI:229949"/>
        <dbReference type="ChEBI" id="CHEBI:229950"/>
    </reaction>
    <physiologicalReaction direction="left-to-right" evidence="7">
        <dbReference type="Rhea" id="RHEA:81856"/>
    </physiologicalReaction>
</comment>
<feature type="domain" description="AB hydrolase-1" evidence="8">
    <location>
        <begin position="26"/>
        <end position="138"/>
    </location>
</feature>
<keyword evidence="3" id="KW-0378">Hydrolase</keyword>
<dbReference type="FunFam" id="3.40.50.1820:FF:000161">
    <property type="entry name" value="Epoxide hydrolase"/>
    <property type="match status" value="1"/>
</dbReference>
<dbReference type="Pfam" id="PF00561">
    <property type="entry name" value="Abhydrolase_1"/>
    <property type="match status" value="1"/>
</dbReference>